<dbReference type="GO" id="GO:0005576">
    <property type="term" value="C:extracellular region"/>
    <property type="evidence" value="ECO:0007669"/>
    <property type="project" value="UniProtKB-SubCell"/>
</dbReference>
<protein>
    <recommendedName>
        <fullName evidence="5">laccase</fullName>
        <ecNumber evidence="5">1.10.3.2</ecNumber>
    </recommendedName>
</protein>
<dbReference type="Proteomes" id="UP000799118">
    <property type="component" value="Unassembled WGS sequence"/>
</dbReference>
<dbReference type="SUPFAM" id="SSF49503">
    <property type="entry name" value="Cupredoxins"/>
    <property type="match status" value="3"/>
</dbReference>
<evidence type="ECO:0000313" key="18">
    <source>
        <dbReference type="EMBL" id="KAE9398103.1"/>
    </source>
</evidence>
<dbReference type="InterPro" id="IPR002355">
    <property type="entry name" value="Cu_oxidase_Cu_BS"/>
</dbReference>
<comment type="cofactor">
    <cofactor evidence="2">
        <name>Cu cation</name>
        <dbReference type="ChEBI" id="CHEBI:23378"/>
    </cofactor>
</comment>
<dbReference type="Pfam" id="PF00394">
    <property type="entry name" value="Cu-oxidase"/>
    <property type="match status" value="1"/>
</dbReference>
<dbReference type="FunFam" id="2.60.40.420:FF:000112">
    <property type="entry name" value="Laccase B"/>
    <property type="match status" value="1"/>
</dbReference>
<organism evidence="18 19">
    <name type="scientific">Gymnopus androsaceus JB14</name>
    <dbReference type="NCBI Taxonomy" id="1447944"/>
    <lineage>
        <taxon>Eukaryota</taxon>
        <taxon>Fungi</taxon>
        <taxon>Dikarya</taxon>
        <taxon>Basidiomycota</taxon>
        <taxon>Agaricomycotina</taxon>
        <taxon>Agaricomycetes</taxon>
        <taxon>Agaricomycetidae</taxon>
        <taxon>Agaricales</taxon>
        <taxon>Marasmiineae</taxon>
        <taxon>Omphalotaceae</taxon>
        <taxon>Gymnopus</taxon>
    </lineage>
</organism>
<evidence type="ECO:0000256" key="4">
    <source>
        <dbReference type="ARBA" id="ARBA00010609"/>
    </source>
</evidence>
<evidence type="ECO:0000256" key="3">
    <source>
        <dbReference type="ARBA" id="ARBA00004613"/>
    </source>
</evidence>
<keyword evidence="10" id="KW-0186">Copper</keyword>
<keyword evidence="9" id="KW-0560">Oxidoreductase</keyword>
<feature type="domain" description="Plastocyanin-like" evidence="17">
    <location>
        <begin position="30"/>
        <end position="144"/>
    </location>
</feature>
<evidence type="ECO:0000256" key="5">
    <source>
        <dbReference type="ARBA" id="ARBA00012297"/>
    </source>
</evidence>
<feature type="signal peptide" evidence="14">
    <location>
        <begin position="1"/>
        <end position="15"/>
    </location>
</feature>
<evidence type="ECO:0000256" key="8">
    <source>
        <dbReference type="ARBA" id="ARBA00022737"/>
    </source>
</evidence>
<evidence type="ECO:0000256" key="11">
    <source>
        <dbReference type="ARBA" id="ARBA00023157"/>
    </source>
</evidence>
<evidence type="ECO:0000256" key="13">
    <source>
        <dbReference type="ARBA" id="ARBA00023185"/>
    </source>
</evidence>
<dbReference type="GO" id="GO:0005507">
    <property type="term" value="F:copper ion binding"/>
    <property type="evidence" value="ECO:0007669"/>
    <property type="project" value="InterPro"/>
</dbReference>
<keyword evidence="8" id="KW-0677">Repeat</keyword>
<dbReference type="InterPro" id="IPR001117">
    <property type="entry name" value="Cu-oxidase_2nd"/>
</dbReference>
<dbReference type="Pfam" id="PF07732">
    <property type="entry name" value="Cu-oxidase_3"/>
    <property type="match status" value="1"/>
</dbReference>
<name>A0A6A4HJE8_9AGAR</name>
<keyword evidence="7" id="KW-0479">Metal-binding</keyword>
<proteinExistence type="inferred from homology"/>
<accession>A0A6A4HJE8</accession>
<keyword evidence="12" id="KW-0325">Glycoprotein</keyword>
<evidence type="ECO:0000259" key="16">
    <source>
        <dbReference type="Pfam" id="PF07731"/>
    </source>
</evidence>
<dbReference type="FunFam" id="2.60.40.420:FF:000045">
    <property type="entry name" value="Laccase 2"/>
    <property type="match status" value="1"/>
</dbReference>
<dbReference type="InterPro" id="IPR033138">
    <property type="entry name" value="Cu_oxidase_CS"/>
</dbReference>
<evidence type="ECO:0000259" key="17">
    <source>
        <dbReference type="Pfam" id="PF07732"/>
    </source>
</evidence>
<keyword evidence="11" id="KW-1015">Disulfide bond</keyword>
<reference evidence="18" key="1">
    <citation type="journal article" date="2019" name="Environ. Microbiol.">
        <title>Fungal ecological strategies reflected in gene transcription - a case study of two litter decomposers.</title>
        <authorList>
            <person name="Barbi F."/>
            <person name="Kohler A."/>
            <person name="Barry K."/>
            <person name="Baskaran P."/>
            <person name="Daum C."/>
            <person name="Fauchery L."/>
            <person name="Ihrmark K."/>
            <person name="Kuo A."/>
            <person name="LaButti K."/>
            <person name="Lipzen A."/>
            <person name="Morin E."/>
            <person name="Grigoriev I.V."/>
            <person name="Henrissat B."/>
            <person name="Lindahl B."/>
            <person name="Martin F."/>
        </authorList>
    </citation>
    <scope>NUCLEOTIDE SEQUENCE</scope>
    <source>
        <strain evidence="18">JB14</strain>
    </source>
</reference>
<dbReference type="PANTHER" id="PTHR11709:SF511">
    <property type="entry name" value="LACCASE"/>
    <property type="match status" value="1"/>
</dbReference>
<evidence type="ECO:0000256" key="9">
    <source>
        <dbReference type="ARBA" id="ARBA00023002"/>
    </source>
</evidence>
<gene>
    <name evidence="18" type="ORF">BT96DRAFT_859385</name>
</gene>
<comment type="catalytic activity">
    <reaction evidence="1">
        <text>4 hydroquinone + O2 = 4 benzosemiquinone + 2 H2O</text>
        <dbReference type="Rhea" id="RHEA:11276"/>
        <dbReference type="ChEBI" id="CHEBI:15377"/>
        <dbReference type="ChEBI" id="CHEBI:15379"/>
        <dbReference type="ChEBI" id="CHEBI:17594"/>
        <dbReference type="ChEBI" id="CHEBI:17977"/>
        <dbReference type="EC" id="1.10.3.2"/>
    </reaction>
</comment>
<evidence type="ECO:0000256" key="6">
    <source>
        <dbReference type="ARBA" id="ARBA00022525"/>
    </source>
</evidence>
<evidence type="ECO:0000256" key="12">
    <source>
        <dbReference type="ARBA" id="ARBA00023180"/>
    </source>
</evidence>
<evidence type="ECO:0000259" key="15">
    <source>
        <dbReference type="Pfam" id="PF00394"/>
    </source>
</evidence>
<keyword evidence="19" id="KW-1185">Reference proteome</keyword>
<keyword evidence="13" id="KW-0439">Lignin degradation</keyword>
<dbReference type="EMBL" id="ML769487">
    <property type="protein sequence ID" value="KAE9398103.1"/>
    <property type="molecule type" value="Genomic_DNA"/>
</dbReference>
<comment type="subcellular location">
    <subcellularLocation>
        <location evidence="3">Secreted</location>
    </subcellularLocation>
</comment>
<dbReference type="PANTHER" id="PTHR11709">
    <property type="entry name" value="MULTI-COPPER OXIDASE"/>
    <property type="match status" value="1"/>
</dbReference>
<dbReference type="InterPro" id="IPR045087">
    <property type="entry name" value="Cu-oxidase_fam"/>
</dbReference>
<dbReference type="EC" id="1.10.3.2" evidence="5"/>
<comment type="similarity">
    <text evidence="4">Belongs to the multicopper oxidase family.</text>
</comment>
<feature type="chain" id="PRO_5025682235" description="laccase" evidence="14">
    <location>
        <begin position="16"/>
        <end position="522"/>
    </location>
</feature>
<dbReference type="InterPro" id="IPR008972">
    <property type="entry name" value="Cupredoxin"/>
</dbReference>
<dbReference type="AlphaFoldDB" id="A0A6A4HJE8"/>
<dbReference type="PROSITE" id="PS00079">
    <property type="entry name" value="MULTICOPPER_OXIDASE1"/>
    <property type="match status" value="2"/>
</dbReference>
<sequence length="522" mass="56133">MLPLLLLASFGGAFASIGPVTDLNIVNKFIQPDGYNRSYVLAEGVFPGPLIVGNTGDNFKINVINGLTNSTMLLSTSHWHGLFQATTNWADGSSFVTQCPIAANNSFLYDFSVPDQAGTFWYHSHLSTQYCDGLRGPLVIYDPDDPYLNLYDVDDETTVLTLADWFHVPAPVAGAAPLSDSTLINGLGISFADTTQGSLAVISVDYNIRYRFRLVSLSCDSNFVFSIDNHTFTVFEVDGVNHLPVVADSIQIFAGQRYSFVLEANQTISNYWIRANPSRGSSTGFDGNINSAILRYTGAPLVNPTTNDTANNLLAETSLAPLENPGAPGNATIDGVDLAFNLNFSFIGPDTYYINGATYAPPSVPVLLQIISGASRAADLLPAGSVYPLPLNSSIQVSFDATAVDFIGGPHPFHLHGHTFDVIRPQGSTEYNYVNPVRRDVVSTGYAATDNVTIRFQTDNAGPWFLHCHIDWHLQAGLAIVFAEDTPDTAAANPTPDAWNQLCPIYDSLTPDQLGGGGGATV</sequence>
<dbReference type="InterPro" id="IPR011706">
    <property type="entry name" value="Cu-oxidase_C"/>
</dbReference>
<dbReference type="Gene3D" id="2.60.40.420">
    <property type="entry name" value="Cupredoxins - blue copper proteins"/>
    <property type="match status" value="3"/>
</dbReference>
<dbReference type="InterPro" id="IPR011707">
    <property type="entry name" value="Cu-oxidase-like_N"/>
</dbReference>
<dbReference type="PROSITE" id="PS00080">
    <property type="entry name" value="MULTICOPPER_OXIDASE2"/>
    <property type="match status" value="1"/>
</dbReference>
<dbReference type="CDD" id="cd13856">
    <property type="entry name" value="CuRO_1_Tv-LCC_like"/>
    <property type="match status" value="1"/>
</dbReference>
<dbReference type="Pfam" id="PF07731">
    <property type="entry name" value="Cu-oxidase_2"/>
    <property type="match status" value="1"/>
</dbReference>
<feature type="domain" description="Plastocyanin-like" evidence="15">
    <location>
        <begin position="157"/>
        <end position="299"/>
    </location>
</feature>
<evidence type="ECO:0000256" key="2">
    <source>
        <dbReference type="ARBA" id="ARBA00001935"/>
    </source>
</evidence>
<dbReference type="GO" id="GO:0046274">
    <property type="term" value="P:lignin catabolic process"/>
    <property type="evidence" value="ECO:0007669"/>
    <property type="project" value="UniProtKB-KW"/>
</dbReference>
<dbReference type="GO" id="GO:0052716">
    <property type="term" value="F:hydroquinone:oxygen oxidoreductase activity"/>
    <property type="evidence" value="ECO:0007669"/>
    <property type="project" value="UniProtKB-EC"/>
</dbReference>
<evidence type="ECO:0000256" key="7">
    <source>
        <dbReference type="ARBA" id="ARBA00022723"/>
    </source>
</evidence>
<evidence type="ECO:0000313" key="19">
    <source>
        <dbReference type="Proteomes" id="UP000799118"/>
    </source>
</evidence>
<keyword evidence="6" id="KW-0964">Secreted</keyword>
<keyword evidence="14" id="KW-0732">Signal</keyword>
<dbReference type="OrthoDB" id="2121828at2759"/>
<evidence type="ECO:0000256" key="10">
    <source>
        <dbReference type="ARBA" id="ARBA00023008"/>
    </source>
</evidence>
<evidence type="ECO:0000256" key="14">
    <source>
        <dbReference type="SAM" id="SignalP"/>
    </source>
</evidence>
<evidence type="ECO:0000256" key="1">
    <source>
        <dbReference type="ARBA" id="ARBA00000349"/>
    </source>
</evidence>
<feature type="domain" description="Plastocyanin-like" evidence="16">
    <location>
        <begin position="360"/>
        <end position="486"/>
    </location>
</feature>
<dbReference type="CDD" id="cd13903">
    <property type="entry name" value="CuRO_3_Tv-LCC_like"/>
    <property type="match status" value="1"/>
</dbReference>